<feature type="binding site" evidence="9">
    <location>
        <position position="98"/>
    </location>
    <ligand>
        <name>Fe(2+)</name>
        <dbReference type="ChEBI" id="CHEBI:29033"/>
    </ligand>
</feature>
<comment type="subunit">
    <text evidence="9">Monomer.</text>
</comment>
<gene>
    <name evidence="9" type="primary">mtnD</name>
    <name evidence="10" type="ORF">MIT9_P2032</name>
</gene>
<evidence type="ECO:0000256" key="4">
    <source>
        <dbReference type="ARBA" id="ARBA00022723"/>
    </source>
</evidence>
<keyword evidence="5 9" id="KW-0223">Dioxygenase</keyword>
<organism evidence="10 11">
    <name type="scientific">Methylomarinovum caldicuralii</name>
    <dbReference type="NCBI Taxonomy" id="438856"/>
    <lineage>
        <taxon>Bacteria</taxon>
        <taxon>Pseudomonadati</taxon>
        <taxon>Pseudomonadota</taxon>
        <taxon>Gammaproteobacteria</taxon>
        <taxon>Methylococcales</taxon>
        <taxon>Methylothermaceae</taxon>
        <taxon>Methylomarinovum</taxon>
    </lineage>
</organism>
<name>A0AAU9CA28_9GAMM</name>
<protein>
    <recommendedName>
        <fullName evidence="9">Acireductone dioxygenase</fullName>
    </recommendedName>
    <alternativeName>
        <fullName evidence="9">1,2-dihydroxy-3-keto-5-methylthiopentene dioxygenase</fullName>
        <shortName evidence="9">DHK-MTPene dioxygenase</shortName>
    </alternativeName>
    <alternativeName>
        <fullName evidence="9">Acireductone dioxygenase (Fe(2+)-requiring)</fullName>
        <shortName evidence="9">ARD'</shortName>
        <shortName evidence="9">Fe-ARD</shortName>
        <ecNumber evidence="9">1.13.11.54</ecNumber>
    </alternativeName>
    <alternativeName>
        <fullName evidence="9">Acireductone dioxygenase (Ni(2+)-requiring)</fullName>
        <shortName evidence="9">ARD</shortName>
        <shortName evidence="9">Ni-ARD</shortName>
        <ecNumber evidence="9">1.13.11.53</ecNumber>
    </alternativeName>
</protein>
<dbReference type="InterPro" id="IPR011051">
    <property type="entry name" value="RmlC_Cupin_sf"/>
</dbReference>
<feature type="binding site" evidence="9">
    <location>
        <position position="140"/>
    </location>
    <ligand>
        <name>Ni(2+)</name>
        <dbReference type="ChEBI" id="CHEBI:49786"/>
    </ligand>
</feature>
<feature type="site" description="May play a role in metal incorporation in vivo" evidence="9">
    <location>
        <position position="95"/>
    </location>
</feature>
<evidence type="ECO:0000313" key="11">
    <source>
        <dbReference type="Proteomes" id="UP001321825"/>
    </source>
</evidence>
<dbReference type="GO" id="GO:0005506">
    <property type="term" value="F:iron ion binding"/>
    <property type="evidence" value="ECO:0007669"/>
    <property type="project" value="UniProtKB-UniRule"/>
</dbReference>
<feature type="binding site" evidence="9">
    <location>
        <position position="98"/>
    </location>
    <ligand>
        <name>Ni(2+)</name>
        <dbReference type="ChEBI" id="CHEBI:49786"/>
    </ligand>
</feature>
<keyword evidence="8 9" id="KW-0486">Methionine biosynthesis</keyword>
<dbReference type="GO" id="GO:0016151">
    <property type="term" value="F:nickel cation binding"/>
    <property type="evidence" value="ECO:0007669"/>
    <property type="project" value="UniProtKB-UniRule"/>
</dbReference>
<evidence type="ECO:0000256" key="3">
    <source>
        <dbReference type="ARBA" id="ARBA00022605"/>
    </source>
</evidence>
<feature type="site" description="Important to generate the dianion" evidence="9">
    <location>
        <position position="104"/>
    </location>
</feature>
<dbReference type="RefSeq" id="WP_317704848.1">
    <property type="nucleotide sequence ID" value="NZ_AP024714.1"/>
</dbReference>
<comment type="catalytic activity">
    <reaction evidence="9">
        <text>1,2-dihydroxy-5-(methylsulfanyl)pent-1-en-3-one + O2 = 3-(methylsulfanyl)propanoate + CO + formate + 2 H(+)</text>
        <dbReference type="Rhea" id="RHEA:14161"/>
        <dbReference type="ChEBI" id="CHEBI:15378"/>
        <dbReference type="ChEBI" id="CHEBI:15379"/>
        <dbReference type="ChEBI" id="CHEBI:15740"/>
        <dbReference type="ChEBI" id="CHEBI:17245"/>
        <dbReference type="ChEBI" id="CHEBI:49016"/>
        <dbReference type="ChEBI" id="CHEBI:49252"/>
        <dbReference type="EC" id="1.13.11.53"/>
    </reaction>
</comment>
<dbReference type="InterPro" id="IPR014710">
    <property type="entry name" value="RmlC-like_jellyroll"/>
</dbReference>
<evidence type="ECO:0000256" key="9">
    <source>
        <dbReference type="HAMAP-Rule" id="MF_01682"/>
    </source>
</evidence>
<comment type="similarity">
    <text evidence="9">Belongs to the acireductone dioxygenase (ARD) family.</text>
</comment>
<feature type="binding site" evidence="9">
    <location>
        <position position="102"/>
    </location>
    <ligand>
        <name>Ni(2+)</name>
        <dbReference type="ChEBI" id="CHEBI:49786"/>
    </ligand>
</feature>
<comment type="caution">
    <text evidence="9">Lacks conserved residue(s) required for the propagation of feature annotation.</text>
</comment>
<keyword evidence="11" id="KW-1185">Reference proteome</keyword>
<sequence>MSLLTVSPETGFEPFEKITDPEEIAACLDRIGVLFERWEAGQPLPADPDPETILAAYAEPVARLKRQYGFQSADVIAVTPDHPDREALRAKFLAEHTHSDFEVRFFVGGRGLFYLHPDDRVHIVLCEAGDLISVPAGTRHWFDMGARPELKCIRLFTTPEGWQADYTGSDIAARFPRLEDWLAKVGA</sequence>
<dbReference type="HAMAP" id="MF_01682">
    <property type="entry name" value="Salvage_MtnD"/>
    <property type="match status" value="1"/>
</dbReference>
<comment type="catalytic activity">
    <reaction evidence="1 9">
        <text>1,2-dihydroxy-5-(methylsulfanyl)pent-1-en-3-one + O2 = 4-methylsulfanyl-2-oxobutanoate + formate + 2 H(+)</text>
        <dbReference type="Rhea" id="RHEA:24504"/>
        <dbReference type="ChEBI" id="CHEBI:15378"/>
        <dbReference type="ChEBI" id="CHEBI:15379"/>
        <dbReference type="ChEBI" id="CHEBI:15740"/>
        <dbReference type="ChEBI" id="CHEBI:16723"/>
        <dbReference type="ChEBI" id="CHEBI:49252"/>
        <dbReference type="EC" id="1.13.11.54"/>
    </reaction>
</comment>
<dbReference type="EC" id="1.13.11.54" evidence="9"/>
<proteinExistence type="inferred from homology"/>
<dbReference type="AlphaFoldDB" id="A0AAU9CA28"/>
<keyword evidence="6 9" id="KW-0560">Oxidoreductase</keyword>
<dbReference type="GO" id="GO:0010309">
    <property type="term" value="F:acireductone dioxygenase [iron(II)-requiring] activity"/>
    <property type="evidence" value="ECO:0007669"/>
    <property type="project" value="UniProtKB-UniRule"/>
</dbReference>
<dbReference type="InterPro" id="IPR004313">
    <property type="entry name" value="ARD"/>
</dbReference>
<comment type="cofactor">
    <cofactor evidence="9">
        <name>Fe(2+)</name>
        <dbReference type="ChEBI" id="CHEBI:29033"/>
    </cofactor>
    <text evidence="9">Binds 1 Fe(2+) cation per monomer.</text>
</comment>
<dbReference type="GO" id="GO:0019509">
    <property type="term" value="P:L-methionine salvage from methylthioadenosine"/>
    <property type="evidence" value="ECO:0007669"/>
    <property type="project" value="UniProtKB-UniRule"/>
</dbReference>
<comment type="pathway">
    <text evidence="9">Amino-acid biosynthesis; L-methionine biosynthesis via salvage pathway; L-methionine from S-methyl-5-thio-alpha-D-ribose 1-phosphate: step 5/6.</text>
</comment>
<dbReference type="EMBL" id="AP024714">
    <property type="protein sequence ID" value="BCX82446.1"/>
    <property type="molecule type" value="Genomic_DNA"/>
</dbReference>
<dbReference type="EC" id="1.13.11.53" evidence="9"/>
<evidence type="ECO:0000256" key="1">
    <source>
        <dbReference type="ARBA" id="ARBA00000428"/>
    </source>
</evidence>
<evidence type="ECO:0000256" key="2">
    <source>
        <dbReference type="ARBA" id="ARBA00022596"/>
    </source>
</evidence>
<feature type="binding site" evidence="9">
    <location>
        <position position="96"/>
    </location>
    <ligand>
        <name>Fe(2+)</name>
        <dbReference type="ChEBI" id="CHEBI:29033"/>
    </ligand>
</feature>
<keyword evidence="4 9" id="KW-0479">Metal-binding</keyword>
<keyword evidence="3 9" id="KW-0028">Amino-acid biosynthesis</keyword>
<dbReference type="KEGG" id="mcau:MIT9_P2032"/>
<dbReference type="PANTHER" id="PTHR23418:SF0">
    <property type="entry name" value="ACIREDUCTONE DIOXYGENASE"/>
    <property type="match status" value="1"/>
</dbReference>
<comment type="function">
    <text evidence="9">Catalyzes 2 different reactions between oxygene and the acireductone 1,2-dihydroxy-3-keto-5-methylthiopentene (DHK-MTPene) depending upon the metal bound in the active site. Fe-containing acireductone dioxygenase (Fe-ARD) produces formate and 2-keto-4-methylthiobutyrate (KMTB), the alpha-ketoacid precursor of methionine in the methionine recycle pathway. Ni-containing acireductone dioxygenase (Ni-ARD) produces methylthiopropionate, carbon monoxide and formate, and does not lie on the methionine recycle pathway.</text>
</comment>
<keyword evidence="7 9" id="KW-0408">Iron</keyword>
<evidence type="ECO:0000256" key="7">
    <source>
        <dbReference type="ARBA" id="ARBA00023004"/>
    </source>
</evidence>
<dbReference type="Gene3D" id="2.60.120.10">
    <property type="entry name" value="Jelly Rolls"/>
    <property type="match status" value="1"/>
</dbReference>
<dbReference type="GO" id="GO:0019284">
    <property type="term" value="P:L-methionine salvage from S-adenosylmethionine"/>
    <property type="evidence" value="ECO:0007669"/>
    <property type="project" value="InterPro"/>
</dbReference>
<dbReference type="PANTHER" id="PTHR23418">
    <property type="entry name" value="ACIREDUCTONE DIOXYGENASE"/>
    <property type="match status" value="1"/>
</dbReference>
<reference evidence="11" key="1">
    <citation type="journal article" date="2024" name="Int. J. Syst. Evol. Microbiol.">
        <title>Methylomarinovum tepidoasis sp. nov., a moderately thermophilic methanotroph of the family Methylothermaceae isolated from a deep-sea hydrothermal field.</title>
        <authorList>
            <person name="Hirayama H."/>
            <person name="Takaki Y."/>
            <person name="Abe M."/>
            <person name="Miyazaki M."/>
            <person name="Uematsu K."/>
            <person name="Matsui Y."/>
            <person name="Takai K."/>
        </authorList>
    </citation>
    <scope>NUCLEOTIDE SEQUENCE [LARGE SCALE GENOMIC DNA]</scope>
    <source>
        <strain evidence="11">IT-9</strain>
    </source>
</reference>
<accession>A0AAU9CA28</accession>
<feature type="binding site" evidence="9">
    <location>
        <position position="140"/>
    </location>
    <ligand>
        <name>Fe(2+)</name>
        <dbReference type="ChEBI" id="CHEBI:29033"/>
    </ligand>
</feature>
<evidence type="ECO:0000256" key="6">
    <source>
        <dbReference type="ARBA" id="ARBA00023002"/>
    </source>
</evidence>
<evidence type="ECO:0000256" key="8">
    <source>
        <dbReference type="ARBA" id="ARBA00023167"/>
    </source>
</evidence>
<evidence type="ECO:0000256" key="5">
    <source>
        <dbReference type="ARBA" id="ARBA00022964"/>
    </source>
</evidence>
<dbReference type="GO" id="GO:0010308">
    <property type="term" value="F:acireductone dioxygenase (Ni2+-requiring) activity"/>
    <property type="evidence" value="ECO:0007669"/>
    <property type="project" value="UniProtKB-UniRule"/>
</dbReference>
<dbReference type="Pfam" id="PF03079">
    <property type="entry name" value="ARD"/>
    <property type="match status" value="1"/>
</dbReference>
<dbReference type="SUPFAM" id="SSF51182">
    <property type="entry name" value="RmlC-like cupins"/>
    <property type="match status" value="1"/>
</dbReference>
<feature type="binding site" evidence="9">
    <location>
        <position position="102"/>
    </location>
    <ligand>
        <name>Fe(2+)</name>
        <dbReference type="ChEBI" id="CHEBI:29033"/>
    </ligand>
</feature>
<dbReference type="InterPro" id="IPR023956">
    <property type="entry name" value="ARD_bac"/>
</dbReference>
<evidence type="ECO:0000313" key="10">
    <source>
        <dbReference type="EMBL" id="BCX82446.1"/>
    </source>
</evidence>
<feature type="binding site" evidence="9">
    <location>
        <position position="96"/>
    </location>
    <ligand>
        <name>Ni(2+)</name>
        <dbReference type="ChEBI" id="CHEBI:49786"/>
    </ligand>
</feature>
<dbReference type="CDD" id="cd02232">
    <property type="entry name" value="cupin_ARD"/>
    <property type="match status" value="1"/>
</dbReference>
<keyword evidence="2 9" id="KW-0533">Nickel</keyword>
<comment type="cofactor">
    <cofactor evidence="9">
        <name>Ni(2+)</name>
        <dbReference type="ChEBI" id="CHEBI:49786"/>
    </cofactor>
    <text evidence="9">Binds 1 nickel ion per monomer.</text>
</comment>
<dbReference type="Proteomes" id="UP001321825">
    <property type="component" value="Chromosome"/>
</dbReference>